<dbReference type="Proteomes" id="UP000735302">
    <property type="component" value="Unassembled WGS sequence"/>
</dbReference>
<feature type="region of interest" description="Disordered" evidence="1">
    <location>
        <begin position="99"/>
        <end position="126"/>
    </location>
</feature>
<evidence type="ECO:0000313" key="2">
    <source>
        <dbReference type="EMBL" id="GFO31007.1"/>
    </source>
</evidence>
<feature type="compositionally biased region" description="Low complexity" evidence="1">
    <location>
        <begin position="99"/>
        <end position="108"/>
    </location>
</feature>
<feature type="compositionally biased region" description="Polar residues" evidence="1">
    <location>
        <begin position="192"/>
        <end position="203"/>
    </location>
</feature>
<dbReference type="EMBL" id="BLXT01006309">
    <property type="protein sequence ID" value="GFO31007.1"/>
    <property type="molecule type" value="Genomic_DNA"/>
</dbReference>
<comment type="caution">
    <text evidence="2">The sequence shown here is derived from an EMBL/GenBank/DDBJ whole genome shotgun (WGS) entry which is preliminary data.</text>
</comment>
<gene>
    <name evidence="2" type="ORF">PoB_005751200</name>
</gene>
<dbReference type="AlphaFoldDB" id="A0AAV4CI63"/>
<reference evidence="2 3" key="1">
    <citation type="journal article" date="2021" name="Elife">
        <title>Chloroplast acquisition without the gene transfer in kleptoplastic sea slugs, Plakobranchus ocellatus.</title>
        <authorList>
            <person name="Maeda T."/>
            <person name="Takahashi S."/>
            <person name="Yoshida T."/>
            <person name="Shimamura S."/>
            <person name="Takaki Y."/>
            <person name="Nagai Y."/>
            <person name="Toyoda A."/>
            <person name="Suzuki Y."/>
            <person name="Arimoto A."/>
            <person name="Ishii H."/>
            <person name="Satoh N."/>
            <person name="Nishiyama T."/>
            <person name="Hasebe M."/>
            <person name="Maruyama T."/>
            <person name="Minagawa J."/>
            <person name="Obokata J."/>
            <person name="Shigenobu S."/>
        </authorList>
    </citation>
    <scope>NUCLEOTIDE SEQUENCE [LARGE SCALE GENOMIC DNA]</scope>
</reference>
<organism evidence="2 3">
    <name type="scientific">Plakobranchus ocellatus</name>
    <dbReference type="NCBI Taxonomy" id="259542"/>
    <lineage>
        <taxon>Eukaryota</taxon>
        <taxon>Metazoa</taxon>
        <taxon>Spiralia</taxon>
        <taxon>Lophotrochozoa</taxon>
        <taxon>Mollusca</taxon>
        <taxon>Gastropoda</taxon>
        <taxon>Heterobranchia</taxon>
        <taxon>Euthyneura</taxon>
        <taxon>Panpulmonata</taxon>
        <taxon>Sacoglossa</taxon>
        <taxon>Placobranchoidea</taxon>
        <taxon>Plakobranchidae</taxon>
        <taxon>Plakobranchus</taxon>
    </lineage>
</organism>
<evidence type="ECO:0000256" key="1">
    <source>
        <dbReference type="SAM" id="MobiDB-lite"/>
    </source>
</evidence>
<keyword evidence="3" id="KW-1185">Reference proteome</keyword>
<sequence>MHKVNLDPVVEISPSGQGISCGARTRDRRAPVFLRQVRISPSLAIELVTTISDVGATIITNTINTSSDIATTITTTIDIATNVTTTTDIATTITINTTTPTITTTSPPKQESIGSDSPPGTKSSLERHRTELQSFAMATPEIYVSSKMWLLASSSSSPPPPLPPYHNHATTIPPPPPPPPPMPPPPRPLPSTVYSHHNQQSFC</sequence>
<protein>
    <submittedName>
        <fullName evidence="2">Uncharacterized protein</fullName>
    </submittedName>
</protein>
<name>A0AAV4CI63_9GAST</name>
<evidence type="ECO:0000313" key="3">
    <source>
        <dbReference type="Proteomes" id="UP000735302"/>
    </source>
</evidence>
<accession>A0AAV4CI63</accession>
<feature type="compositionally biased region" description="Pro residues" evidence="1">
    <location>
        <begin position="172"/>
        <end position="189"/>
    </location>
</feature>
<feature type="region of interest" description="Disordered" evidence="1">
    <location>
        <begin position="153"/>
        <end position="203"/>
    </location>
</feature>
<proteinExistence type="predicted"/>
<feature type="compositionally biased region" description="Polar residues" evidence="1">
    <location>
        <begin position="112"/>
        <end position="123"/>
    </location>
</feature>